<evidence type="ECO:0008006" key="3">
    <source>
        <dbReference type="Google" id="ProtNLM"/>
    </source>
</evidence>
<proteinExistence type="predicted"/>
<sequence>MNRREFIKKGSLTALGVAGLPYILPSGRLFAATGARKVNHVVFCLFAGGVRNWESVQKAEGNLMPNILSGSEAISSDLVGSMSNLPSSPLSSSMQSMGTLFREFRFSSGPTGHYNGHTTALTGQHTSTALNLRAAPDMPTIFELYRKHNSPSTSATNAWWVSHSNNLYPLLNYSTHPNYGPAYGANQIAPTQLFQGSSLDALGPEFSIDPDIQSELERLTHFSNSQFDIPFSAAAGLENTVEGREQIQAFLSQMVQAAQSGQHINPWSVPSGMNGDMLNVFYAEEILKEFKPELLVVNMFGVDVAHTNFTGYCDNLRRADWAVAHLWNTIQNTPGMANDTLLIVAPEIGRNANPNTIVDVNGRAALDHTTDDAVSREIFCLMLGPAGIVQANQSIQTVTGESIDIVPTIADALGFGSEVSGILPGRVLQEAYV</sequence>
<name>A0A6L3ZE17_9FLAO</name>
<protein>
    <recommendedName>
        <fullName evidence="3">DUF1501 domain-containing protein</fullName>
    </recommendedName>
</protein>
<accession>A0A6L3ZE17</accession>
<dbReference type="InterPro" id="IPR017850">
    <property type="entry name" value="Alkaline_phosphatase_core_sf"/>
</dbReference>
<evidence type="ECO:0000313" key="2">
    <source>
        <dbReference type="Proteomes" id="UP000484164"/>
    </source>
</evidence>
<dbReference type="RefSeq" id="WP_151693114.1">
    <property type="nucleotide sequence ID" value="NZ_BMGX01000001.1"/>
</dbReference>
<organism evidence="1 2">
    <name type="scientific">Phaeocystidibacter marisrubri</name>
    <dbReference type="NCBI Taxonomy" id="1577780"/>
    <lineage>
        <taxon>Bacteria</taxon>
        <taxon>Pseudomonadati</taxon>
        <taxon>Bacteroidota</taxon>
        <taxon>Flavobacteriia</taxon>
        <taxon>Flavobacteriales</taxon>
        <taxon>Phaeocystidibacteraceae</taxon>
        <taxon>Phaeocystidibacter</taxon>
    </lineage>
</organism>
<dbReference type="Gene3D" id="3.40.720.10">
    <property type="entry name" value="Alkaline Phosphatase, subunit A"/>
    <property type="match status" value="1"/>
</dbReference>
<dbReference type="OrthoDB" id="9791578at2"/>
<gene>
    <name evidence="1" type="ORF">F8C82_08250</name>
</gene>
<evidence type="ECO:0000313" key="1">
    <source>
        <dbReference type="EMBL" id="KAB2815684.1"/>
    </source>
</evidence>
<comment type="caution">
    <text evidence="1">The sequence shown here is derived from an EMBL/GenBank/DDBJ whole genome shotgun (WGS) entry which is preliminary data.</text>
</comment>
<reference evidence="1 2" key="1">
    <citation type="submission" date="2019-10" db="EMBL/GenBank/DDBJ databases">
        <title>Genome sequence of Phaeocystidibacter marisrubri JCM30614 (type strain).</title>
        <authorList>
            <person name="Bowman J.P."/>
        </authorList>
    </citation>
    <scope>NUCLEOTIDE SEQUENCE [LARGE SCALE GENOMIC DNA]</scope>
    <source>
        <strain evidence="1 2">JCM 30614</strain>
    </source>
</reference>
<dbReference type="Proteomes" id="UP000484164">
    <property type="component" value="Unassembled WGS sequence"/>
</dbReference>
<dbReference type="EMBL" id="WBVQ01000002">
    <property type="protein sequence ID" value="KAB2815684.1"/>
    <property type="molecule type" value="Genomic_DNA"/>
</dbReference>
<dbReference type="SUPFAM" id="SSF53649">
    <property type="entry name" value="Alkaline phosphatase-like"/>
    <property type="match status" value="1"/>
</dbReference>
<dbReference type="AlphaFoldDB" id="A0A6L3ZE17"/>
<keyword evidence="2" id="KW-1185">Reference proteome</keyword>